<dbReference type="EMBL" id="MT143872">
    <property type="protein sequence ID" value="QJB04112.1"/>
    <property type="molecule type" value="Genomic_DNA"/>
</dbReference>
<accession>A0A6M3MH18</accession>
<dbReference type="AlphaFoldDB" id="A0A6M3MH18"/>
<gene>
    <name evidence="1" type="ORF">MM171B00466_0016</name>
</gene>
<protein>
    <submittedName>
        <fullName evidence="1">Uncharacterized protein</fullName>
    </submittedName>
</protein>
<reference evidence="1" key="1">
    <citation type="submission" date="2020-03" db="EMBL/GenBank/DDBJ databases">
        <title>The deep terrestrial virosphere.</title>
        <authorList>
            <person name="Holmfeldt K."/>
            <person name="Nilsson E."/>
            <person name="Simone D."/>
            <person name="Lopez-Fernandez M."/>
            <person name="Wu X."/>
            <person name="de Brujin I."/>
            <person name="Lundin D."/>
            <person name="Andersson A."/>
            <person name="Bertilsson S."/>
            <person name="Dopson M."/>
        </authorList>
    </citation>
    <scope>NUCLEOTIDE SEQUENCE</scope>
    <source>
        <strain evidence="1">MM171B00466</strain>
    </source>
</reference>
<organism evidence="1">
    <name type="scientific">viral metagenome</name>
    <dbReference type="NCBI Taxonomy" id="1070528"/>
    <lineage>
        <taxon>unclassified sequences</taxon>
        <taxon>metagenomes</taxon>
        <taxon>organismal metagenomes</taxon>
    </lineage>
</organism>
<sequence>MSEPEEVLFEIDIDEETVKAIGVLLDVPIEALKIYVNGVDVNRTMKITSLKIVKVL</sequence>
<proteinExistence type="predicted"/>
<evidence type="ECO:0000313" key="1">
    <source>
        <dbReference type="EMBL" id="QJB04112.1"/>
    </source>
</evidence>
<name>A0A6M3MH18_9ZZZZ</name>